<evidence type="ECO:0000259" key="3">
    <source>
        <dbReference type="Pfam" id="PF01656"/>
    </source>
</evidence>
<dbReference type="InterPro" id="IPR050445">
    <property type="entry name" value="Bact_polysacc_biosynth/exp"/>
</dbReference>
<keyword evidence="2" id="KW-0067">ATP-binding</keyword>
<evidence type="ECO:0000313" key="4">
    <source>
        <dbReference type="EMBL" id="SMX46463.1"/>
    </source>
</evidence>
<evidence type="ECO:0000256" key="2">
    <source>
        <dbReference type="ARBA" id="ARBA00022840"/>
    </source>
</evidence>
<accession>A0A238KUF6</accession>
<keyword evidence="1" id="KW-0547">Nucleotide-binding</keyword>
<protein>
    <submittedName>
        <fullName evidence="4">Tyrosine-protein kinase etk</fullName>
        <ecNumber evidence="4">2.7.10.-</ecNumber>
    </submittedName>
</protein>
<organism evidence="4 5">
    <name type="scientific">Actibacterium lipolyticum</name>
    <dbReference type="NCBI Taxonomy" id="1524263"/>
    <lineage>
        <taxon>Bacteria</taxon>
        <taxon>Pseudomonadati</taxon>
        <taxon>Pseudomonadota</taxon>
        <taxon>Alphaproteobacteria</taxon>
        <taxon>Rhodobacterales</taxon>
        <taxon>Roseobacteraceae</taxon>
        <taxon>Actibacterium</taxon>
    </lineage>
</organism>
<keyword evidence="5" id="KW-1185">Reference proteome</keyword>
<dbReference type="GO" id="GO:0016301">
    <property type="term" value="F:kinase activity"/>
    <property type="evidence" value="ECO:0007669"/>
    <property type="project" value="UniProtKB-KW"/>
</dbReference>
<dbReference type="EC" id="2.7.10.-" evidence="4"/>
<keyword evidence="4" id="KW-0418">Kinase</keyword>
<evidence type="ECO:0000313" key="5">
    <source>
        <dbReference type="Proteomes" id="UP000202922"/>
    </source>
</evidence>
<dbReference type="SUPFAM" id="SSF52540">
    <property type="entry name" value="P-loop containing nucleoside triphosphate hydrolases"/>
    <property type="match status" value="1"/>
</dbReference>
<dbReference type="InterPro" id="IPR005702">
    <property type="entry name" value="Wzc-like_C"/>
</dbReference>
<dbReference type="CDD" id="cd05387">
    <property type="entry name" value="BY-kinase"/>
    <property type="match status" value="1"/>
</dbReference>
<dbReference type="AlphaFoldDB" id="A0A238KUF6"/>
<proteinExistence type="predicted"/>
<dbReference type="PANTHER" id="PTHR32309:SF31">
    <property type="entry name" value="CAPSULAR EXOPOLYSACCHARIDE FAMILY"/>
    <property type="match status" value="1"/>
</dbReference>
<dbReference type="Proteomes" id="UP000202922">
    <property type="component" value="Unassembled WGS sequence"/>
</dbReference>
<evidence type="ECO:0000256" key="1">
    <source>
        <dbReference type="ARBA" id="ARBA00022741"/>
    </source>
</evidence>
<reference evidence="5" key="1">
    <citation type="submission" date="2017-05" db="EMBL/GenBank/DDBJ databases">
        <authorList>
            <person name="Rodrigo-Torres L."/>
            <person name="Arahal R. D."/>
            <person name="Lucena T."/>
        </authorList>
    </citation>
    <scope>NUCLEOTIDE SEQUENCE [LARGE SCALE GENOMIC DNA]</scope>
    <source>
        <strain evidence="5">CECT 8621</strain>
    </source>
</reference>
<dbReference type="InterPro" id="IPR027417">
    <property type="entry name" value="P-loop_NTPase"/>
</dbReference>
<dbReference type="RefSeq" id="WP_093968174.1">
    <property type="nucleotide sequence ID" value="NZ_FXYE01000002.1"/>
</dbReference>
<feature type="domain" description="CobQ/CobB/MinD/ParA nucleotide binding" evidence="3">
    <location>
        <begin position="90"/>
        <end position="261"/>
    </location>
</feature>
<keyword evidence="4" id="KW-0808">Transferase</keyword>
<sequence length="272" mass="30062">MERLQAAIKQAREMREGTAGRRVRAAQGGFQSASLPTQDAWAALSPLEVKPPKGKRARLVSLEGGADAMPYDMLRTKVLQVLHENNWRRIAITSPTAGCGKTTTAANLAISLGRQVDMRTILMDMDMRRPSLKNVFDQTGAHSVPDILEGRVDFAQQARRLGDNVAVSFNFKHYGDPAGLFLRHTTETIIDQIEATYRPGVMLFDMPPLMANDDTAAFLRNVDCAMIVAEAENTTAAQIDMCERELAAQTNVLGVVLNKCRFPDENYGYAYQ</sequence>
<dbReference type="InterPro" id="IPR002586">
    <property type="entry name" value="CobQ/CobB/MinD/ParA_Nub-bd_dom"/>
</dbReference>
<dbReference type="OrthoDB" id="9775724at2"/>
<dbReference type="EMBL" id="FXYE01000002">
    <property type="protein sequence ID" value="SMX46463.1"/>
    <property type="molecule type" value="Genomic_DNA"/>
</dbReference>
<gene>
    <name evidence="4" type="primary">etk_1</name>
    <name evidence="4" type="ORF">COL8621_03125</name>
</gene>
<dbReference type="Gene3D" id="3.40.50.300">
    <property type="entry name" value="P-loop containing nucleotide triphosphate hydrolases"/>
    <property type="match status" value="1"/>
</dbReference>
<dbReference type="PANTHER" id="PTHR32309">
    <property type="entry name" value="TYROSINE-PROTEIN KINASE"/>
    <property type="match status" value="1"/>
</dbReference>
<name>A0A238KUF6_9RHOB</name>
<dbReference type="Pfam" id="PF01656">
    <property type="entry name" value="CbiA"/>
    <property type="match status" value="1"/>
</dbReference>